<evidence type="ECO:0000256" key="12">
    <source>
        <dbReference type="SAM" id="Phobius"/>
    </source>
</evidence>
<evidence type="ECO:0000256" key="1">
    <source>
        <dbReference type="ARBA" id="ARBA00001970"/>
    </source>
</evidence>
<evidence type="ECO:0000256" key="2">
    <source>
        <dbReference type="ARBA" id="ARBA00004141"/>
    </source>
</evidence>
<dbReference type="HAMAP" id="MF_01665">
    <property type="entry name" value="HemeA_synth_type2"/>
    <property type="match status" value="1"/>
</dbReference>
<dbReference type="Proteomes" id="UP001209878">
    <property type="component" value="Unassembled WGS sequence"/>
</dbReference>
<evidence type="ECO:0000256" key="10">
    <source>
        <dbReference type="ARBA" id="ARBA00044501"/>
    </source>
</evidence>
<keyword evidence="8" id="KW-0350">Heme biosynthesis</keyword>
<organism evidence="13 14">
    <name type="scientific">Ridgeia piscesae</name>
    <name type="common">Tubeworm</name>
    <dbReference type="NCBI Taxonomy" id="27915"/>
    <lineage>
        <taxon>Eukaryota</taxon>
        <taxon>Metazoa</taxon>
        <taxon>Spiralia</taxon>
        <taxon>Lophotrochozoa</taxon>
        <taxon>Annelida</taxon>
        <taxon>Polychaeta</taxon>
        <taxon>Sedentaria</taxon>
        <taxon>Canalipalpata</taxon>
        <taxon>Sabellida</taxon>
        <taxon>Siboglinidae</taxon>
        <taxon>Ridgeia</taxon>
    </lineage>
</organism>
<dbReference type="PANTHER" id="PTHR23289:SF2">
    <property type="entry name" value="CYTOCHROME C OXIDASE ASSEMBLY PROTEIN COX15 HOMOLOG"/>
    <property type="match status" value="1"/>
</dbReference>
<feature type="transmembrane region" description="Helical" evidence="12">
    <location>
        <begin position="399"/>
        <end position="416"/>
    </location>
</feature>
<evidence type="ECO:0000313" key="13">
    <source>
        <dbReference type="EMBL" id="KAK2170866.1"/>
    </source>
</evidence>
<evidence type="ECO:0000256" key="6">
    <source>
        <dbReference type="ARBA" id="ARBA00023002"/>
    </source>
</evidence>
<reference evidence="13" key="1">
    <citation type="journal article" date="2023" name="Mol. Biol. Evol.">
        <title>Third-Generation Sequencing Reveals the Adaptive Role of the Epigenome in Three Deep-Sea Polychaetes.</title>
        <authorList>
            <person name="Perez M."/>
            <person name="Aroh O."/>
            <person name="Sun Y."/>
            <person name="Lan Y."/>
            <person name="Juniper S.K."/>
            <person name="Young C.R."/>
            <person name="Angers B."/>
            <person name="Qian P.Y."/>
        </authorList>
    </citation>
    <scope>NUCLEOTIDE SEQUENCE</scope>
    <source>
        <strain evidence="13">R07B-5</strain>
    </source>
</reference>
<evidence type="ECO:0000256" key="4">
    <source>
        <dbReference type="ARBA" id="ARBA00022723"/>
    </source>
</evidence>
<feature type="transmembrane region" description="Helical" evidence="12">
    <location>
        <begin position="370"/>
        <end position="393"/>
    </location>
</feature>
<feature type="transmembrane region" description="Helical" evidence="12">
    <location>
        <begin position="198"/>
        <end position="216"/>
    </location>
</feature>
<keyword evidence="4" id="KW-0479">Metal-binding</keyword>
<dbReference type="Pfam" id="PF02628">
    <property type="entry name" value="COX15-CtaA"/>
    <property type="match status" value="1"/>
</dbReference>
<keyword evidence="5 12" id="KW-1133">Transmembrane helix</keyword>
<comment type="catalytic activity">
    <reaction evidence="11">
        <text>Fe(II)-heme o + 2 A + H2O = Fe(II)-heme a + 2 AH2</text>
        <dbReference type="Rhea" id="RHEA:63388"/>
        <dbReference type="ChEBI" id="CHEBI:13193"/>
        <dbReference type="ChEBI" id="CHEBI:15377"/>
        <dbReference type="ChEBI" id="CHEBI:17499"/>
        <dbReference type="ChEBI" id="CHEBI:60530"/>
        <dbReference type="ChEBI" id="CHEBI:61715"/>
        <dbReference type="EC" id="1.17.99.9"/>
    </reaction>
    <physiologicalReaction direction="left-to-right" evidence="11">
        <dbReference type="Rhea" id="RHEA:63389"/>
    </physiologicalReaction>
</comment>
<comment type="caution">
    <text evidence="13">The sequence shown here is derived from an EMBL/GenBank/DDBJ whole genome shotgun (WGS) entry which is preliminary data.</text>
</comment>
<evidence type="ECO:0000256" key="8">
    <source>
        <dbReference type="ARBA" id="ARBA00023133"/>
    </source>
</evidence>
<gene>
    <name evidence="13" type="ORF">NP493_1127g00058</name>
</gene>
<dbReference type="GO" id="GO:0120547">
    <property type="term" value="F:heme A synthase activity"/>
    <property type="evidence" value="ECO:0007669"/>
    <property type="project" value="UniProtKB-EC"/>
</dbReference>
<evidence type="ECO:0000256" key="5">
    <source>
        <dbReference type="ARBA" id="ARBA00022989"/>
    </source>
</evidence>
<dbReference type="AlphaFoldDB" id="A0AAD9KGF5"/>
<dbReference type="InterPro" id="IPR023754">
    <property type="entry name" value="HemeA_Synthase_type2"/>
</dbReference>
<feature type="transmembrane region" description="Helical" evidence="12">
    <location>
        <begin position="281"/>
        <end position="304"/>
    </location>
</feature>
<comment type="pathway">
    <text evidence="10">Porphyrin-containing compound metabolism; heme A biosynthesis; heme A from heme O: step 1/1.</text>
</comment>
<dbReference type="InterPro" id="IPR003780">
    <property type="entry name" value="COX15/CtaA_fam"/>
</dbReference>
<evidence type="ECO:0000313" key="14">
    <source>
        <dbReference type="Proteomes" id="UP001209878"/>
    </source>
</evidence>
<keyword evidence="14" id="KW-1185">Reference proteome</keyword>
<dbReference type="PANTHER" id="PTHR23289">
    <property type="entry name" value="CYTOCHROME C OXIDASE ASSEMBLY PROTEIN COX15"/>
    <property type="match status" value="1"/>
</dbReference>
<dbReference type="GO" id="GO:0005743">
    <property type="term" value="C:mitochondrial inner membrane"/>
    <property type="evidence" value="ECO:0007669"/>
    <property type="project" value="TreeGrafter"/>
</dbReference>
<comment type="cofactor">
    <cofactor evidence="1">
        <name>heme b</name>
        <dbReference type="ChEBI" id="CHEBI:60344"/>
    </cofactor>
</comment>
<evidence type="ECO:0000256" key="9">
    <source>
        <dbReference type="ARBA" id="ARBA00023136"/>
    </source>
</evidence>
<keyword evidence="7" id="KW-0408">Iron</keyword>
<keyword evidence="3 12" id="KW-0812">Transmembrane</keyword>
<protein>
    <submittedName>
        <fullName evidence="13">Uncharacterized protein</fullName>
    </submittedName>
</protein>
<keyword evidence="6" id="KW-0560">Oxidoreductase</keyword>
<dbReference type="GO" id="GO:0016653">
    <property type="term" value="F:oxidoreductase activity, acting on NAD(P)H, heme protein as acceptor"/>
    <property type="evidence" value="ECO:0007669"/>
    <property type="project" value="TreeGrafter"/>
</dbReference>
<evidence type="ECO:0000256" key="7">
    <source>
        <dbReference type="ARBA" id="ARBA00023004"/>
    </source>
</evidence>
<comment type="subcellular location">
    <subcellularLocation>
        <location evidence="2">Membrane</location>
        <topology evidence="2">Multi-pass membrane protein</topology>
    </subcellularLocation>
</comment>
<feature type="transmembrane region" description="Helical" evidence="12">
    <location>
        <begin position="342"/>
        <end position="358"/>
    </location>
</feature>
<sequence>MLSRCIFAASQNVLLHQRCSLFNVSRNAIKQSNPSRSFGSLTSKWRLTTSLVTKRLALCFSQIVRSPTTLATPSVSPQGQKAVGLWLLGCAGMTFGAIVIGAITRLTESGLSMTQWHVIKGMRPPRTQEEWEAEFERYKQFPEYKFLGRELDLDGFKNIFFWEYTHRMWGRSIALVFALPALFFLKKGWISKPMKPRLAIYFTLLGFQGLLGWYMVKSGLEGQDEKSVIPRVSQYRLSAHLGSAMVLYVLFLWSGLNHLLKAHQLPNTAQIARLRMGSHMGMSLIFLTAISGAFVAGLDAGLSYNTWPKMADRWVPSDMFRLSPKWKNILENSAMVQFNHRHLGEFTGTAMLGLWWLCRKAPLPPRAMMAANALAVMAVVQVGLGIATLLAFVPVHLAATHQSGAIMLLSCALWLGNELKKMPK</sequence>
<feature type="transmembrane region" description="Helical" evidence="12">
    <location>
        <begin position="236"/>
        <end position="260"/>
    </location>
</feature>
<feature type="transmembrane region" description="Helical" evidence="12">
    <location>
        <begin position="168"/>
        <end position="186"/>
    </location>
</feature>
<name>A0AAD9KGF5_RIDPI</name>
<proteinExistence type="inferred from homology"/>
<dbReference type="GO" id="GO:0046872">
    <property type="term" value="F:metal ion binding"/>
    <property type="evidence" value="ECO:0007669"/>
    <property type="project" value="UniProtKB-KW"/>
</dbReference>
<dbReference type="GO" id="GO:0006784">
    <property type="term" value="P:heme A biosynthetic process"/>
    <property type="evidence" value="ECO:0007669"/>
    <property type="project" value="InterPro"/>
</dbReference>
<evidence type="ECO:0000256" key="11">
    <source>
        <dbReference type="ARBA" id="ARBA00048044"/>
    </source>
</evidence>
<evidence type="ECO:0000256" key="3">
    <source>
        <dbReference type="ARBA" id="ARBA00022692"/>
    </source>
</evidence>
<dbReference type="EMBL" id="JAODUO010001128">
    <property type="protein sequence ID" value="KAK2170866.1"/>
    <property type="molecule type" value="Genomic_DNA"/>
</dbReference>
<keyword evidence="9 12" id="KW-0472">Membrane</keyword>
<feature type="transmembrane region" description="Helical" evidence="12">
    <location>
        <begin position="83"/>
        <end position="103"/>
    </location>
</feature>
<accession>A0AAD9KGF5</accession>